<keyword evidence="1" id="KW-1133">Transmembrane helix</keyword>
<dbReference type="PANTHER" id="PTHR37625">
    <property type="entry name" value="OUTER MEMBRANE LIPOPROTEIN-RELATED"/>
    <property type="match status" value="1"/>
</dbReference>
<reference evidence="2 5" key="1">
    <citation type="submission" date="2023-07" db="EMBL/GenBank/DDBJ databases">
        <authorList>
            <person name="Peeters C."/>
        </authorList>
    </citation>
    <scope>NUCLEOTIDE SEQUENCE</scope>
    <source>
        <strain evidence="3 5">R-77569</strain>
        <strain evidence="2">R-77591</strain>
    </source>
</reference>
<dbReference type="EMBL" id="CATVXE010000005">
    <property type="protein sequence ID" value="CAJ0681883.1"/>
    <property type="molecule type" value="Genomic_DNA"/>
</dbReference>
<dbReference type="Proteomes" id="UP001190452">
    <property type="component" value="Unassembled WGS sequence"/>
</dbReference>
<dbReference type="PANTHER" id="PTHR37625:SF4">
    <property type="entry name" value="OUTER MEMBRANE LIPOPROTEIN"/>
    <property type="match status" value="1"/>
</dbReference>
<dbReference type="Gene3D" id="2.60.40.4150">
    <property type="entry name" value="Type VI secretion system, lipoprotein SciN"/>
    <property type="match status" value="1"/>
</dbReference>
<dbReference type="RefSeq" id="WP_390889561.1">
    <property type="nucleotide sequence ID" value="NZ_CATVXE010000005.1"/>
</dbReference>
<dbReference type="Proteomes" id="UP001190002">
    <property type="component" value="Unassembled WGS sequence"/>
</dbReference>
<keyword evidence="1" id="KW-0472">Membrane</keyword>
<proteinExistence type="predicted"/>
<keyword evidence="1" id="KW-0812">Transmembrane</keyword>
<evidence type="ECO:0000256" key="1">
    <source>
        <dbReference type="SAM" id="Phobius"/>
    </source>
</evidence>
<dbReference type="EMBL" id="CAUDKV010000006">
    <property type="protein sequence ID" value="CAJ0866435.1"/>
    <property type="molecule type" value="Genomic_DNA"/>
</dbReference>
<dbReference type="InterPro" id="IPR038706">
    <property type="entry name" value="Type_VI_SciN-like_sf"/>
</dbReference>
<gene>
    <name evidence="3" type="ORF">R77569_01885</name>
    <name evidence="2" type="ORF">R77591_01557</name>
</gene>
<protein>
    <recommendedName>
        <fullName evidence="6">Type VI secretion system lipoprotein TssJ</fullName>
    </recommendedName>
</protein>
<evidence type="ECO:0000313" key="5">
    <source>
        <dbReference type="Proteomes" id="UP001190452"/>
    </source>
</evidence>
<evidence type="ECO:0008006" key="6">
    <source>
        <dbReference type="Google" id="ProtNLM"/>
    </source>
</evidence>
<name>A0AAD2AKP2_9RALS</name>
<keyword evidence="5" id="KW-1185">Reference proteome</keyword>
<dbReference type="AlphaFoldDB" id="A0AAD2AKP2"/>
<evidence type="ECO:0000313" key="3">
    <source>
        <dbReference type="EMBL" id="CAJ0866435.1"/>
    </source>
</evidence>
<dbReference type="NCBIfam" id="TIGR03352">
    <property type="entry name" value="VI_chp_3"/>
    <property type="match status" value="1"/>
</dbReference>
<sequence>MKFGASWRHSGAQPGCGSARRHRLTTAWKWALATAVVVGMAGCSTGASVLAGAANGALEAMGLKPSNVPDAQKPPREVPLKMTAGANLNAANDRRPVALVVRLYSLKDPTSFLQAPYDTFIDPAREKQTLGADLVQVREMTLIPGQRYDFTEKVSREASTLGIVALFRSPAAQRWKFAFNTEKNEKSGIVIGLHACAMTLTTGTATTPAGAVPLTDLNLLSPASCGS</sequence>
<organism evidence="2 4">
    <name type="scientific">Ralstonia mannitolilytica</name>
    <dbReference type="NCBI Taxonomy" id="105219"/>
    <lineage>
        <taxon>Bacteria</taxon>
        <taxon>Pseudomonadati</taxon>
        <taxon>Pseudomonadota</taxon>
        <taxon>Betaproteobacteria</taxon>
        <taxon>Burkholderiales</taxon>
        <taxon>Burkholderiaceae</taxon>
        <taxon>Ralstonia</taxon>
    </lineage>
</organism>
<dbReference type="InterPro" id="IPR017734">
    <property type="entry name" value="T6SS_SciN"/>
</dbReference>
<evidence type="ECO:0000313" key="4">
    <source>
        <dbReference type="Proteomes" id="UP001190002"/>
    </source>
</evidence>
<dbReference type="Pfam" id="PF12790">
    <property type="entry name" value="T6SS-SciN"/>
    <property type="match status" value="1"/>
</dbReference>
<feature type="transmembrane region" description="Helical" evidence="1">
    <location>
        <begin position="30"/>
        <end position="54"/>
    </location>
</feature>
<evidence type="ECO:0000313" key="2">
    <source>
        <dbReference type="EMBL" id="CAJ0681883.1"/>
    </source>
</evidence>
<accession>A0AAD2AKP2</accession>
<comment type="caution">
    <text evidence="2">The sequence shown here is derived from an EMBL/GenBank/DDBJ whole genome shotgun (WGS) entry which is preliminary data.</text>
</comment>